<comment type="caution">
    <text evidence="2">The sequence shown here is derived from an EMBL/GenBank/DDBJ whole genome shotgun (WGS) entry which is preliminary data.</text>
</comment>
<feature type="domain" description="N-acetyltransferase" evidence="1">
    <location>
        <begin position="1"/>
        <end position="203"/>
    </location>
</feature>
<dbReference type="PROSITE" id="PS51186">
    <property type="entry name" value="GNAT"/>
    <property type="match status" value="1"/>
</dbReference>
<evidence type="ECO:0000313" key="2">
    <source>
        <dbReference type="EMBL" id="NGO09037.1"/>
    </source>
</evidence>
<gene>
    <name evidence="2" type="ORF">G5C60_15870</name>
</gene>
<dbReference type="InterPro" id="IPR016181">
    <property type="entry name" value="Acyl_CoA_acyltransferase"/>
</dbReference>
<protein>
    <submittedName>
        <fullName evidence="2">GNAT family N-acetyltransferase</fullName>
    </submittedName>
</protein>
<dbReference type="GO" id="GO:0016747">
    <property type="term" value="F:acyltransferase activity, transferring groups other than amino-acyl groups"/>
    <property type="evidence" value="ECO:0007669"/>
    <property type="project" value="InterPro"/>
</dbReference>
<dbReference type="CDD" id="cd04301">
    <property type="entry name" value="NAT_SF"/>
    <property type="match status" value="1"/>
</dbReference>
<reference evidence="2 3" key="1">
    <citation type="submission" date="2020-02" db="EMBL/GenBank/DDBJ databases">
        <title>Whole-genome analyses of novel actinobacteria.</title>
        <authorList>
            <person name="Sahin N."/>
            <person name="Gencbay T."/>
        </authorList>
    </citation>
    <scope>NUCLEOTIDE SEQUENCE [LARGE SCALE GENOMIC DNA]</scope>
    <source>
        <strain evidence="2 3">HC44</strain>
    </source>
</reference>
<evidence type="ECO:0000259" key="1">
    <source>
        <dbReference type="PROSITE" id="PS51186"/>
    </source>
</evidence>
<proteinExistence type="predicted"/>
<dbReference type="Gene3D" id="3.40.630.30">
    <property type="match status" value="1"/>
</dbReference>
<accession>A0A6G4V593</accession>
<keyword evidence="2" id="KW-0808">Transferase</keyword>
<dbReference type="EMBL" id="JAAKZY010000042">
    <property type="protein sequence ID" value="NGO09037.1"/>
    <property type="molecule type" value="Genomic_DNA"/>
</dbReference>
<organism evidence="2 3">
    <name type="scientific">Streptomyces scabichelini</name>
    <dbReference type="NCBI Taxonomy" id="2711217"/>
    <lineage>
        <taxon>Bacteria</taxon>
        <taxon>Bacillati</taxon>
        <taxon>Actinomycetota</taxon>
        <taxon>Actinomycetes</taxon>
        <taxon>Kitasatosporales</taxon>
        <taxon>Streptomycetaceae</taxon>
        <taxon>Streptomyces</taxon>
    </lineage>
</organism>
<dbReference type="SUPFAM" id="SSF55729">
    <property type="entry name" value="Acyl-CoA N-acyltransferases (Nat)"/>
    <property type="match status" value="1"/>
</dbReference>
<dbReference type="InterPro" id="IPR000182">
    <property type="entry name" value="GNAT_dom"/>
</dbReference>
<dbReference type="Pfam" id="PF00583">
    <property type="entry name" value="Acetyltransf_1"/>
    <property type="match status" value="1"/>
</dbReference>
<evidence type="ECO:0000313" key="3">
    <source>
        <dbReference type="Proteomes" id="UP000472335"/>
    </source>
</evidence>
<dbReference type="AlphaFoldDB" id="A0A6G4V593"/>
<sequence>MGPDDLPFVIAEHLRHFPDSFFARLGPKFLTAYNGTYLTGPDTRAYVAEMGGQPVGFLIGATDPAAHRRHVLRGHGRGLLFRALGGLCRRPGLALHFLRTRLVRYGRKLIPNRTARQAPAAGHSGVTAVLDYVVVAEHARCHGIGARLVARFVEDATDAGCTRVTLVTAAEGGAGPYYDRLGWRRQGEIRTPEGRCLLTYDLPLNEGTTPERH</sequence>
<name>A0A6G4V593_9ACTN</name>
<keyword evidence="3" id="KW-1185">Reference proteome</keyword>
<dbReference type="Proteomes" id="UP000472335">
    <property type="component" value="Unassembled WGS sequence"/>
</dbReference>
<dbReference type="RefSeq" id="WP_165259599.1">
    <property type="nucleotide sequence ID" value="NZ_JAAKZY010000042.1"/>
</dbReference>